<keyword evidence="2" id="KW-0677">Repeat</keyword>
<dbReference type="PROSITE" id="PS50178">
    <property type="entry name" value="ZF_FYVE"/>
    <property type="match status" value="1"/>
</dbReference>
<dbReference type="CDD" id="cd13365">
    <property type="entry name" value="PH_PLC_plant-like"/>
    <property type="match status" value="1"/>
</dbReference>
<dbReference type="GO" id="GO:0008270">
    <property type="term" value="F:zinc ion binding"/>
    <property type="evidence" value="ECO:0007669"/>
    <property type="project" value="UniProtKB-KW"/>
</dbReference>
<evidence type="ECO:0000313" key="8">
    <source>
        <dbReference type="Proteomes" id="UP000515163"/>
    </source>
</evidence>
<dbReference type="PANTHER" id="PTHR22870">
    <property type="entry name" value="REGULATOR OF CHROMOSOME CONDENSATION"/>
    <property type="match status" value="1"/>
</dbReference>
<evidence type="ECO:0000256" key="1">
    <source>
        <dbReference type="ARBA" id="ARBA00022723"/>
    </source>
</evidence>
<organism evidence="8 9">
    <name type="scientific">Actinia tenebrosa</name>
    <name type="common">Australian red waratah sea anemone</name>
    <dbReference type="NCBI Taxonomy" id="6105"/>
    <lineage>
        <taxon>Eukaryota</taxon>
        <taxon>Metazoa</taxon>
        <taxon>Cnidaria</taxon>
        <taxon>Anthozoa</taxon>
        <taxon>Hexacorallia</taxon>
        <taxon>Actiniaria</taxon>
        <taxon>Actiniidae</taxon>
        <taxon>Actinia</taxon>
    </lineage>
</organism>
<dbReference type="Gene3D" id="2.130.10.30">
    <property type="entry name" value="Regulator of chromosome condensation 1/beta-lactamase-inhibitor protein II"/>
    <property type="match status" value="3"/>
</dbReference>
<feature type="repeat" description="RCC1" evidence="6">
    <location>
        <begin position="187"/>
        <end position="238"/>
    </location>
</feature>
<dbReference type="PANTHER" id="PTHR22870:SF388">
    <property type="entry name" value="CLARET, ISOFORM A"/>
    <property type="match status" value="1"/>
</dbReference>
<gene>
    <name evidence="9" type="primary">LOC116299339</name>
</gene>
<dbReference type="InterPro" id="IPR011993">
    <property type="entry name" value="PH-like_dom_sf"/>
</dbReference>
<dbReference type="RefSeq" id="XP_031563842.1">
    <property type="nucleotide sequence ID" value="XM_031707982.1"/>
</dbReference>
<accession>A0A6P8ID17</accession>
<dbReference type="InterPro" id="IPR013083">
    <property type="entry name" value="Znf_RING/FYVE/PHD"/>
</dbReference>
<evidence type="ECO:0000256" key="6">
    <source>
        <dbReference type="PROSITE-ProRule" id="PRU00235"/>
    </source>
</evidence>
<dbReference type="KEGG" id="aten:116299339"/>
<dbReference type="InterPro" id="IPR000408">
    <property type="entry name" value="Reg_chr_condens"/>
</dbReference>
<keyword evidence="4" id="KW-0862">Zinc</keyword>
<dbReference type="OrthoDB" id="10253607at2759"/>
<name>A0A6P8ID17_ACTTE</name>
<dbReference type="AlphaFoldDB" id="A0A6P8ID17"/>
<dbReference type="Pfam" id="PF25390">
    <property type="entry name" value="WD40_RLD"/>
    <property type="match status" value="1"/>
</dbReference>
<dbReference type="InterPro" id="IPR017455">
    <property type="entry name" value="Znf_FYVE-rel"/>
</dbReference>
<feature type="repeat" description="RCC1" evidence="6">
    <location>
        <begin position="394"/>
        <end position="448"/>
    </location>
</feature>
<proteinExistence type="predicted"/>
<dbReference type="PROSITE" id="PS00626">
    <property type="entry name" value="RCC1_2"/>
    <property type="match status" value="4"/>
</dbReference>
<feature type="repeat" description="RCC1" evidence="6">
    <location>
        <begin position="291"/>
        <end position="341"/>
    </location>
</feature>
<dbReference type="InterPro" id="IPR051210">
    <property type="entry name" value="Ub_ligase/GEF_domain"/>
</dbReference>
<evidence type="ECO:0000256" key="5">
    <source>
        <dbReference type="PROSITE-ProRule" id="PRU00091"/>
    </source>
</evidence>
<dbReference type="GeneID" id="116299339"/>
<dbReference type="InterPro" id="IPR058923">
    <property type="entry name" value="RCC1-like_dom"/>
</dbReference>
<dbReference type="Gene3D" id="3.30.40.10">
    <property type="entry name" value="Zinc/RING finger domain, C3HC4 (zinc finger)"/>
    <property type="match status" value="1"/>
</dbReference>
<evidence type="ECO:0000256" key="2">
    <source>
        <dbReference type="ARBA" id="ARBA00022737"/>
    </source>
</evidence>
<dbReference type="Gene3D" id="2.30.29.30">
    <property type="entry name" value="Pleckstrin-homology domain (PH domain)/Phosphotyrosine-binding domain (PTB)"/>
    <property type="match status" value="1"/>
</dbReference>
<dbReference type="Pfam" id="PF01363">
    <property type="entry name" value="FYVE"/>
    <property type="match status" value="1"/>
</dbReference>
<keyword evidence="8" id="KW-1185">Reference proteome</keyword>
<feature type="repeat" description="RCC1" evidence="6">
    <location>
        <begin position="239"/>
        <end position="290"/>
    </location>
</feature>
<evidence type="ECO:0000313" key="9">
    <source>
        <dbReference type="RefSeq" id="XP_031563842.1"/>
    </source>
</evidence>
<dbReference type="InterPro" id="IPR009091">
    <property type="entry name" value="RCC1/BLIP-II"/>
</dbReference>
<dbReference type="SMART" id="SM00064">
    <property type="entry name" value="FYVE"/>
    <property type="match status" value="1"/>
</dbReference>
<feature type="repeat" description="RCC1" evidence="6">
    <location>
        <begin position="507"/>
        <end position="558"/>
    </location>
</feature>
<feature type="repeat" description="RCC1" evidence="6">
    <location>
        <begin position="449"/>
        <end position="506"/>
    </location>
</feature>
<dbReference type="SUPFAM" id="SSF57903">
    <property type="entry name" value="FYVE/PHD zinc finger"/>
    <property type="match status" value="1"/>
</dbReference>
<evidence type="ECO:0000256" key="4">
    <source>
        <dbReference type="ARBA" id="ARBA00022833"/>
    </source>
</evidence>
<dbReference type="InterPro" id="IPR000306">
    <property type="entry name" value="Znf_FYVE"/>
</dbReference>
<feature type="domain" description="FYVE-type" evidence="7">
    <location>
        <begin position="563"/>
        <end position="623"/>
    </location>
</feature>
<dbReference type="SUPFAM" id="SSF50985">
    <property type="entry name" value="RCC1/BLIP-II"/>
    <property type="match status" value="2"/>
</dbReference>
<keyword evidence="1" id="KW-0479">Metal-binding</keyword>
<dbReference type="Pfam" id="PF16457">
    <property type="entry name" value="PH_12"/>
    <property type="match status" value="1"/>
</dbReference>
<sequence length="626" mass="68850">MLQLHVRLTEPPDSSSCPENMAPLNTPEVIQAIREMNKGVTMLKAGRRGSPHFRKFKLSEDLTYLQWESRRKGKESVVYISQMIELIKGQKTKVFESCQIPQYECLSFSVVYKISNGSTKTLDIVCKSKVEFEAWTTGLQALQSGFNDKEAVDSKLDTEEVTDQTDNVKVEFSRLGLETVKYKEDACDVYTWGSGTKGMLGHGEDTEESYPRVVEALLGKDIRKVACGTSHTIALSKEGEVFSWGSGYGGRLGQGHLRDRFTPIRIAALKGKNVTEVSCNEFHSAAICGNEDLLTWGKNGPRLGYECSSKETSPRLVKGLDDVKVTHVTCGLKHTLVCTKQGTVFSFGDNEHGQLGVSDIQSTTTPICVSAFSGHTIVQVSCGRYHSAALADFGALWLWGWNEYGQLGNGTFTNTSKPTLMGSINDIRQEAISDVSCGAHHTVFLTKKGKTFSFGDNSDGQLGIRLDSKLEGQTKFSFAIRARIPTDSKPLHVACGDYHTALVTDGGELFTWGRGQGGRLGHGDDKNRPLPSAVEAMEGKHVRFVACGSEHTACTVTRAWVPDEEVKTCMACKIKFTTVRRRHHCRKCGGVFCGQCTPKRIPILSLGYSNPVRVCDKCYTILAEET</sequence>
<dbReference type="InterPro" id="IPR011011">
    <property type="entry name" value="Znf_FYVE_PHD"/>
</dbReference>
<evidence type="ECO:0000259" key="7">
    <source>
        <dbReference type="PROSITE" id="PS50178"/>
    </source>
</evidence>
<evidence type="ECO:0000256" key="3">
    <source>
        <dbReference type="ARBA" id="ARBA00022771"/>
    </source>
</evidence>
<feature type="repeat" description="RCC1" evidence="6">
    <location>
        <begin position="342"/>
        <end position="393"/>
    </location>
</feature>
<dbReference type="InParanoid" id="A0A6P8ID17"/>
<dbReference type="PROSITE" id="PS50012">
    <property type="entry name" value="RCC1_3"/>
    <property type="match status" value="7"/>
</dbReference>
<dbReference type="InterPro" id="IPR001849">
    <property type="entry name" value="PH_domain"/>
</dbReference>
<keyword evidence="3 5" id="KW-0863">Zinc-finger</keyword>
<dbReference type="SUPFAM" id="SSF50729">
    <property type="entry name" value="PH domain-like"/>
    <property type="match status" value="1"/>
</dbReference>
<protein>
    <submittedName>
        <fullName evidence="9">Ultraviolet-B receptor UVR8-like isoform X1</fullName>
    </submittedName>
</protein>
<dbReference type="PRINTS" id="PR00633">
    <property type="entry name" value="RCCNDNSATION"/>
</dbReference>
<dbReference type="Proteomes" id="UP000515163">
    <property type="component" value="Unplaced"/>
</dbReference>
<reference evidence="9" key="1">
    <citation type="submission" date="2025-08" db="UniProtKB">
        <authorList>
            <consortium name="RefSeq"/>
        </authorList>
    </citation>
    <scope>IDENTIFICATION</scope>
    <source>
        <tissue evidence="9">Tentacle</tissue>
    </source>
</reference>